<evidence type="ECO:0000256" key="1">
    <source>
        <dbReference type="SAM" id="Phobius"/>
    </source>
</evidence>
<proteinExistence type="predicted"/>
<sequence>MFFQLTIVAVLALAFLCIGDANLVCNTNIMPSKGALAPVKLGNSSTNIPAIYVTGQTYIWNSASYSEDVNSSACLTVTTSGSAIWYPPGITKQNGIISGTFGIGLQAAMGETLSASNNVSCAGVMAFNENQTFYLTGAIQNIIQKNLYGNSSIYGYMNTILNIYTLQCCDTISGCNQAVAMTVGPFNGDKSRMSISSATLLGSVLLSVLFMKMMISSE</sequence>
<evidence type="ECO:0000313" key="3">
    <source>
        <dbReference type="EMBL" id="GAX81432.1"/>
    </source>
</evidence>
<keyword evidence="1" id="KW-1133">Transmembrane helix</keyword>
<evidence type="ECO:0000313" key="4">
    <source>
        <dbReference type="Proteomes" id="UP000232323"/>
    </source>
</evidence>
<accession>A0A250XET6</accession>
<reference evidence="3 4" key="1">
    <citation type="submission" date="2017-08" db="EMBL/GenBank/DDBJ databases">
        <title>Acidophilic green algal genome provides insights into adaptation to an acidic environment.</title>
        <authorList>
            <person name="Hirooka S."/>
            <person name="Hirose Y."/>
            <person name="Kanesaki Y."/>
            <person name="Higuchi S."/>
            <person name="Fujiwara T."/>
            <person name="Onuma R."/>
            <person name="Era A."/>
            <person name="Ohbayashi R."/>
            <person name="Uzuka A."/>
            <person name="Nozaki H."/>
            <person name="Yoshikawa H."/>
            <person name="Miyagishima S.Y."/>
        </authorList>
    </citation>
    <scope>NUCLEOTIDE SEQUENCE [LARGE SCALE GENOMIC DNA]</scope>
    <source>
        <strain evidence="3 4">NIES-2499</strain>
    </source>
</reference>
<feature type="transmembrane region" description="Helical" evidence="1">
    <location>
        <begin position="195"/>
        <end position="215"/>
    </location>
</feature>
<keyword evidence="2" id="KW-0732">Signal</keyword>
<feature type="chain" id="PRO_5012242132" evidence="2">
    <location>
        <begin position="22"/>
        <end position="218"/>
    </location>
</feature>
<gene>
    <name evidence="3" type="ORF">CEUSTIGMA_g8862.t1</name>
</gene>
<dbReference type="AlphaFoldDB" id="A0A250XET6"/>
<protein>
    <submittedName>
        <fullName evidence="3">Uncharacterized protein</fullName>
    </submittedName>
</protein>
<comment type="caution">
    <text evidence="3">The sequence shown here is derived from an EMBL/GenBank/DDBJ whole genome shotgun (WGS) entry which is preliminary data.</text>
</comment>
<dbReference type="Proteomes" id="UP000232323">
    <property type="component" value="Unassembled WGS sequence"/>
</dbReference>
<dbReference type="EMBL" id="BEGY01000065">
    <property type="protein sequence ID" value="GAX81432.1"/>
    <property type="molecule type" value="Genomic_DNA"/>
</dbReference>
<keyword evidence="1" id="KW-0472">Membrane</keyword>
<keyword evidence="1" id="KW-0812">Transmembrane</keyword>
<evidence type="ECO:0000256" key="2">
    <source>
        <dbReference type="SAM" id="SignalP"/>
    </source>
</evidence>
<keyword evidence="4" id="KW-1185">Reference proteome</keyword>
<name>A0A250XET6_9CHLO</name>
<organism evidence="3 4">
    <name type="scientific">Chlamydomonas eustigma</name>
    <dbReference type="NCBI Taxonomy" id="1157962"/>
    <lineage>
        <taxon>Eukaryota</taxon>
        <taxon>Viridiplantae</taxon>
        <taxon>Chlorophyta</taxon>
        <taxon>core chlorophytes</taxon>
        <taxon>Chlorophyceae</taxon>
        <taxon>CS clade</taxon>
        <taxon>Chlamydomonadales</taxon>
        <taxon>Chlamydomonadaceae</taxon>
        <taxon>Chlamydomonas</taxon>
    </lineage>
</organism>
<feature type="signal peptide" evidence="2">
    <location>
        <begin position="1"/>
        <end position="21"/>
    </location>
</feature>